<evidence type="ECO:0000313" key="1">
    <source>
        <dbReference type="EMBL" id="CAL1687029.1"/>
    </source>
</evidence>
<evidence type="ECO:0000313" key="2">
    <source>
        <dbReference type="Proteomes" id="UP001497644"/>
    </source>
</evidence>
<organism evidence="1 2">
    <name type="scientific">Lasius platythorax</name>
    <dbReference type="NCBI Taxonomy" id="488582"/>
    <lineage>
        <taxon>Eukaryota</taxon>
        <taxon>Metazoa</taxon>
        <taxon>Ecdysozoa</taxon>
        <taxon>Arthropoda</taxon>
        <taxon>Hexapoda</taxon>
        <taxon>Insecta</taxon>
        <taxon>Pterygota</taxon>
        <taxon>Neoptera</taxon>
        <taxon>Endopterygota</taxon>
        <taxon>Hymenoptera</taxon>
        <taxon>Apocrita</taxon>
        <taxon>Aculeata</taxon>
        <taxon>Formicoidea</taxon>
        <taxon>Formicidae</taxon>
        <taxon>Formicinae</taxon>
        <taxon>Lasius</taxon>
        <taxon>Lasius</taxon>
    </lineage>
</organism>
<sequence length="112" mass="13041">MHFYRQQCATNTTVKLFQFHASLLRIDSFLHNGNKVPRSWDCSQYMPRLYEESREPVKRNASVHSRSFIAILDRRKSRRNAVARGLSANVESSASETRFGGDKICEKKNEYI</sequence>
<dbReference type="EMBL" id="OZ034830">
    <property type="protein sequence ID" value="CAL1687029.1"/>
    <property type="molecule type" value="Genomic_DNA"/>
</dbReference>
<reference evidence="1" key="1">
    <citation type="submission" date="2024-04" db="EMBL/GenBank/DDBJ databases">
        <authorList>
            <consortium name="Molecular Ecology Group"/>
        </authorList>
    </citation>
    <scope>NUCLEOTIDE SEQUENCE</scope>
</reference>
<gene>
    <name evidence="1" type="ORF">LPLAT_LOCUS12308</name>
</gene>
<keyword evidence="2" id="KW-1185">Reference proteome</keyword>
<dbReference type="AlphaFoldDB" id="A0AAV2P4U9"/>
<name>A0AAV2P4U9_9HYME</name>
<dbReference type="Proteomes" id="UP001497644">
    <property type="component" value="Chromosome 7"/>
</dbReference>
<protein>
    <submittedName>
        <fullName evidence="1">Uncharacterized protein</fullName>
    </submittedName>
</protein>
<accession>A0AAV2P4U9</accession>
<proteinExistence type="predicted"/>